<comment type="caution">
    <text evidence="2">The sequence shown here is derived from an EMBL/GenBank/DDBJ whole genome shotgun (WGS) entry which is preliminary data.</text>
</comment>
<proteinExistence type="predicted"/>
<dbReference type="EMBL" id="LAZR01060343">
    <property type="protein sequence ID" value="KKK65884.1"/>
    <property type="molecule type" value="Genomic_DNA"/>
</dbReference>
<reference evidence="2" key="1">
    <citation type="journal article" date="2015" name="Nature">
        <title>Complex archaea that bridge the gap between prokaryotes and eukaryotes.</title>
        <authorList>
            <person name="Spang A."/>
            <person name="Saw J.H."/>
            <person name="Jorgensen S.L."/>
            <person name="Zaremba-Niedzwiedzka K."/>
            <person name="Martijn J."/>
            <person name="Lind A.E."/>
            <person name="van Eijk R."/>
            <person name="Schleper C."/>
            <person name="Guy L."/>
            <person name="Ettema T.J."/>
        </authorList>
    </citation>
    <scope>NUCLEOTIDE SEQUENCE</scope>
</reference>
<organism evidence="2">
    <name type="scientific">marine sediment metagenome</name>
    <dbReference type="NCBI Taxonomy" id="412755"/>
    <lineage>
        <taxon>unclassified sequences</taxon>
        <taxon>metagenomes</taxon>
        <taxon>ecological metagenomes</taxon>
    </lineage>
</organism>
<evidence type="ECO:0000256" key="1">
    <source>
        <dbReference type="SAM" id="Coils"/>
    </source>
</evidence>
<keyword evidence="1" id="KW-0175">Coiled coil</keyword>
<sequence>MTYFRIHHENALKELELLLKSFDRKVEELESEIVILRREQLNLIGEIENNTPPRKVVRRWILEIKKHALERVKNA</sequence>
<evidence type="ECO:0000313" key="2">
    <source>
        <dbReference type="EMBL" id="KKK65884.1"/>
    </source>
</evidence>
<feature type="coiled-coil region" evidence="1">
    <location>
        <begin position="12"/>
        <end position="46"/>
    </location>
</feature>
<dbReference type="AlphaFoldDB" id="A0A0F8ZHK4"/>
<protein>
    <submittedName>
        <fullName evidence="2">Uncharacterized protein</fullName>
    </submittedName>
</protein>
<accession>A0A0F8ZHK4</accession>
<name>A0A0F8ZHK4_9ZZZZ</name>
<gene>
    <name evidence="2" type="ORF">LCGC14_2969650</name>
</gene>